<comment type="caution">
    <text evidence="1">The sequence shown here is derived from an EMBL/GenBank/DDBJ whole genome shotgun (WGS) entry which is preliminary data.</text>
</comment>
<proteinExistence type="predicted"/>
<sequence>MFDEVLAEEFISDDKPDFFCIIYPDIFGLPLTKSFCLIIFLDLFLDSDPVSYSVPLSDDTNSSSSSSSIITHSSITKISLSSSRLLKVVLIESYVRFSLEEYWL</sequence>
<protein>
    <submittedName>
        <fullName evidence="1">Uncharacterized protein</fullName>
    </submittedName>
</protein>
<evidence type="ECO:0000313" key="2">
    <source>
        <dbReference type="Proteomes" id="UP001470230"/>
    </source>
</evidence>
<name>A0ABR2JXD7_9EUKA</name>
<evidence type="ECO:0000313" key="1">
    <source>
        <dbReference type="EMBL" id="KAK8883493.1"/>
    </source>
</evidence>
<keyword evidence="2" id="KW-1185">Reference proteome</keyword>
<reference evidence="1 2" key="1">
    <citation type="submission" date="2024-04" db="EMBL/GenBank/DDBJ databases">
        <title>Tritrichomonas musculus Genome.</title>
        <authorList>
            <person name="Alves-Ferreira E."/>
            <person name="Grigg M."/>
            <person name="Lorenzi H."/>
            <person name="Galac M."/>
        </authorList>
    </citation>
    <scope>NUCLEOTIDE SEQUENCE [LARGE SCALE GENOMIC DNA]</scope>
    <source>
        <strain evidence="1 2">EAF2021</strain>
    </source>
</reference>
<dbReference type="Proteomes" id="UP001470230">
    <property type="component" value="Unassembled WGS sequence"/>
</dbReference>
<organism evidence="1 2">
    <name type="scientific">Tritrichomonas musculus</name>
    <dbReference type="NCBI Taxonomy" id="1915356"/>
    <lineage>
        <taxon>Eukaryota</taxon>
        <taxon>Metamonada</taxon>
        <taxon>Parabasalia</taxon>
        <taxon>Tritrichomonadida</taxon>
        <taxon>Tritrichomonadidae</taxon>
        <taxon>Tritrichomonas</taxon>
    </lineage>
</organism>
<dbReference type="EMBL" id="JAPFFF010000008">
    <property type="protein sequence ID" value="KAK8883493.1"/>
    <property type="molecule type" value="Genomic_DNA"/>
</dbReference>
<accession>A0ABR2JXD7</accession>
<gene>
    <name evidence="1" type="ORF">M9Y10_042585</name>
</gene>